<dbReference type="PANTHER" id="PTHR33601:SF22">
    <property type="entry name" value="PROTEIN LITTLE ZIPPER 1"/>
    <property type="match status" value="1"/>
</dbReference>
<reference evidence="2 3" key="1">
    <citation type="journal article" date="2020" name="Nat. Commun.">
        <title>Genome of Tripterygium wilfordii and identification of cytochrome P450 involved in triptolide biosynthesis.</title>
        <authorList>
            <person name="Tu L."/>
            <person name="Su P."/>
            <person name="Zhang Z."/>
            <person name="Gao L."/>
            <person name="Wang J."/>
            <person name="Hu T."/>
            <person name="Zhou J."/>
            <person name="Zhang Y."/>
            <person name="Zhao Y."/>
            <person name="Liu Y."/>
            <person name="Song Y."/>
            <person name="Tong Y."/>
            <person name="Lu Y."/>
            <person name="Yang J."/>
            <person name="Xu C."/>
            <person name="Jia M."/>
            <person name="Peters R.J."/>
            <person name="Huang L."/>
            <person name="Gao W."/>
        </authorList>
    </citation>
    <scope>NUCLEOTIDE SEQUENCE [LARGE SCALE GENOMIC DNA]</scope>
    <source>
        <strain evidence="3">cv. XIE 37</strain>
        <tissue evidence="2">Leaf</tissue>
    </source>
</reference>
<feature type="coiled-coil region" evidence="1">
    <location>
        <begin position="55"/>
        <end position="93"/>
    </location>
</feature>
<gene>
    <name evidence="2" type="ORF">HS088_TW18G00357</name>
</gene>
<dbReference type="Proteomes" id="UP000593562">
    <property type="component" value="Unassembled WGS sequence"/>
</dbReference>
<comment type="caution">
    <text evidence="2">The sequence shown here is derived from an EMBL/GenBank/DDBJ whole genome shotgun (WGS) entry which is preliminary data.</text>
</comment>
<name>A0A7J7CC08_TRIWF</name>
<evidence type="ECO:0000313" key="3">
    <source>
        <dbReference type="Proteomes" id="UP000593562"/>
    </source>
</evidence>
<keyword evidence="1" id="KW-0175">Coiled coil</keyword>
<dbReference type="AlphaFoldDB" id="A0A7J7CC08"/>
<organism evidence="2 3">
    <name type="scientific">Tripterygium wilfordii</name>
    <name type="common">Thunder God vine</name>
    <dbReference type="NCBI Taxonomy" id="458696"/>
    <lineage>
        <taxon>Eukaryota</taxon>
        <taxon>Viridiplantae</taxon>
        <taxon>Streptophyta</taxon>
        <taxon>Embryophyta</taxon>
        <taxon>Tracheophyta</taxon>
        <taxon>Spermatophyta</taxon>
        <taxon>Magnoliopsida</taxon>
        <taxon>eudicotyledons</taxon>
        <taxon>Gunneridae</taxon>
        <taxon>Pentapetalae</taxon>
        <taxon>rosids</taxon>
        <taxon>fabids</taxon>
        <taxon>Celastrales</taxon>
        <taxon>Celastraceae</taxon>
        <taxon>Tripterygium</taxon>
    </lineage>
</organism>
<accession>A0A7J7CC08</accession>
<sequence>MCNNISTSPPLYFALGNPSKRKTVQVYCLRRRRRLTREAREKGMVGERTRMEIKNLKLYKENQSIMRENEKLREKALLLHQENQELLSQLENKYSVPSISFS</sequence>
<dbReference type="InterPro" id="IPR039312">
    <property type="entry name" value="ZPR"/>
</dbReference>
<dbReference type="FunCoup" id="A0A7J7CC08">
    <property type="interactions" value="598"/>
</dbReference>
<dbReference type="InParanoid" id="A0A7J7CC08"/>
<evidence type="ECO:0000313" key="2">
    <source>
        <dbReference type="EMBL" id="KAF5731673.1"/>
    </source>
</evidence>
<evidence type="ECO:0000256" key="1">
    <source>
        <dbReference type="SAM" id="Coils"/>
    </source>
</evidence>
<evidence type="ECO:0008006" key="4">
    <source>
        <dbReference type="Google" id="ProtNLM"/>
    </source>
</evidence>
<proteinExistence type="predicted"/>
<protein>
    <recommendedName>
        <fullName evidence="4">Protein LITTLE ZIPPER 1-like</fullName>
    </recommendedName>
</protein>
<keyword evidence="3" id="KW-1185">Reference proteome</keyword>
<dbReference type="PANTHER" id="PTHR33601">
    <property type="entry name" value="PROTEIN LITTLE ZIPPER 4"/>
    <property type="match status" value="1"/>
</dbReference>
<dbReference type="EMBL" id="JAAARO010000018">
    <property type="protein sequence ID" value="KAF5731673.1"/>
    <property type="molecule type" value="Genomic_DNA"/>
</dbReference>